<name>A0A8H7XRE8_PSICU</name>
<sequence length="464" mass="53332">MAENNFVGEQALAQLFYSMLELGIRSRRTRVSIVQNMRLPPELIIAILSHVDDRSALLKIRLVSKVCNVIVSPRAFHTLTVYRTTASLEGYQNIGLELECMELREHVEEIILVQDPLGHIDRSNDKDQTLAEWTPDIPVKGWEYLCLAMVPYFRNVNSLRVILSSEVSDDWYAIEGANFDPGELDEIENPRTRIHLQDRTMQLLGGIHDENYKKVPEKMVVGQLQTLEITNLAAYPCDAFAMAGMKNLLGGITRLKFRFLSNVAAGDFIYYHPFVFFWERKDLPIIMNTSQNLTSLELSTNVLRICDWNLFETLPKLEHISLTNFVFQYTARGLTRNCLESYILRHHKTLCRLELLGCCIDLTRTTSPQPCWADVFTRLETRLPKLQSFQFHPLPMISARTSDIVDYEGYACGHDDRQGYKRRFRIGLHAPNDILPRDGVELVDKDAYQHVKEVLDKRSPVAIA</sequence>
<protein>
    <recommendedName>
        <fullName evidence="1">F-box domain-containing protein</fullName>
    </recommendedName>
</protein>
<proteinExistence type="predicted"/>
<dbReference type="Pfam" id="PF00646">
    <property type="entry name" value="F-box"/>
    <property type="match status" value="1"/>
</dbReference>
<feature type="domain" description="F-box" evidence="1">
    <location>
        <begin position="38"/>
        <end position="72"/>
    </location>
</feature>
<dbReference type="InterPro" id="IPR001810">
    <property type="entry name" value="F-box_dom"/>
</dbReference>
<accession>A0A8H7XRE8</accession>
<evidence type="ECO:0000313" key="2">
    <source>
        <dbReference type="EMBL" id="KAG5164439.1"/>
    </source>
</evidence>
<organism evidence="2">
    <name type="scientific">Psilocybe cubensis</name>
    <name type="common">Psychedelic mushroom</name>
    <name type="synonym">Stropharia cubensis</name>
    <dbReference type="NCBI Taxonomy" id="181762"/>
    <lineage>
        <taxon>Eukaryota</taxon>
        <taxon>Fungi</taxon>
        <taxon>Dikarya</taxon>
        <taxon>Basidiomycota</taxon>
        <taxon>Agaricomycotina</taxon>
        <taxon>Agaricomycetes</taxon>
        <taxon>Agaricomycetidae</taxon>
        <taxon>Agaricales</taxon>
        <taxon>Agaricineae</taxon>
        <taxon>Strophariaceae</taxon>
        <taxon>Psilocybe</taxon>
    </lineage>
</organism>
<reference evidence="2" key="1">
    <citation type="submission" date="2021-02" db="EMBL/GenBank/DDBJ databases">
        <title>Psilocybe cubensis genome.</title>
        <authorList>
            <person name="Mckernan K.J."/>
            <person name="Crawford S."/>
            <person name="Trippe A."/>
            <person name="Kane L.T."/>
            <person name="Mclaughlin S."/>
        </authorList>
    </citation>
    <scope>NUCLEOTIDE SEQUENCE [LARGE SCALE GENOMIC DNA]</scope>
    <source>
        <strain evidence="2">MGC-MH-2018</strain>
    </source>
</reference>
<dbReference type="EMBL" id="JAFIQS010000012">
    <property type="protein sequence ID" value="KAG5164439.1"/>
    <property type="molecule type" value="Genomic_DNA"/>
</dbReference>
<evidence type="ECO:0000259" key="1">
    <source>
        <dbReference type="Pfam" id="PF00646"/>
    </source>
</evidence>
<dbReference type="OrthoDB" id="2858653at2759"/>
<gene>
    <name evidence="2" type="ORF">JR316_010945</name>
</gene>
<dbReference type="AlphaFoldDB" id="A0A8H7XRE8"/>
<comment type="caution">
    <text evidence="2">The sequence shown here is derived from an EMBL/GenBank/DDBJ whole genome shotgun (WGS) entry which is preliminary data.</text>
</comment>
<dbReference type="SUPFAM" id="SSF52047">
    <property type="entry name" value="RNI-like"/>
    <property type="match status" value="1"/>
</dbReference>